<evidence type="ECO:0008006" key="8">
    <source>
        <dbReference type="Google" id="ProtNLM"/>
    </source>
</evidence>
<dbReference type="InterPro" id="IPR029063">
    <property type="entry name" value="SAM-dependent_MTases_sf"/>
</dbReference>
<dbReference type="PANTHER" id="PTHR14614">
    <property type="entry name" value="HEPATOCELLULAR CARCINOMA-ASSOCIATED ANTIGEN"/>
    <property type="match status" value="1"/>
</dbReference>
<dbReference type="InterPro" id="IPR019410">
    <property type="entry name" value="Methyltransf_16"/>
</dbReference>
<protein>
    <recommendedName>
        <fullName evidence="8">Methyltransferase-like protein 23</fullName>
    </recommendedName>
</protein>
<dbReference type="Pfam" id="PF10294">
    <property type="entry name" value="Methyltransf_16"/>
    <property type="match status" value="1"/>
</dbReference>
<comment type="similarity">
    <text evidence="4">Belongs to the methyltransferase superfamily. METTL23 family.</text>
</comment>
<proteinExistence type="inferred from homology"/>
<evidence type="ECO:0000313" key="7">
    <source>
        <dbReference type="Proteomes" id="UP001497512"/>
    </source>
</evidence>
<keyword evidence="7" id="KW-1185">Reference proteome</keyword>
<keyword evidence="1" id="KW-0489">Methyltransferase</keyword>
<accession>A0ABP0V0T4</accession>
<feature type="region of interest" description="Disordered" evidence="5">
    <location>
        <begin position="1"/>
        <end position="21"/>
    </location>
</feature>
<organism evidence="6 7">
    <name type="scientific">Sphagnum troendelagicum</name>
    <dbReference type="NCBI Taxonomy" id="128251"/>
    <lineage>
        <taxon>Eukaryota</taxon>
        <taxon>Viridiplantae</taxon>
        <taxon>Streptophyta</taxon>
        <taxon>Embryophyta</taxon>
        <taxon>Bryophyta</taxon>
        <taxon>Sphagnophytina</taxon>
        <taxon>Sphagnopsida</taxon>
        <taxon>Sphagnales</taxon>
        <taxon>Sphagnaceae</taxon>
        <taxon>Sphagnum</taxon>
    </lineage>
</organism>
<evidence type="ECO:0000256" key="1">
    <source>
        <dbReference type="ARBA" id="ARBA00022603"/>
    </source>
</evidence>
<dbReference type="Gene3D" id="3.40.50.150">
    <property type="entry name" value="Vaccinia Virus protein VP39"/>
    <property type="match status" value="1"/>
</dbReference>
<dbReference type="SUPFAM" id="SSF53335">
    <property type="entry name" value="S-adenosyl-L-methionine-dependent methyltransferases"/>
    <property type="match status" value="1"/>
</dbReference>
<evidence type="ECO:0000256" key="2">
    <source>
        <dbReference type="ARBA" id="ARBA00022679"/>
    </source>
</evidence>
<evidence type="ECO:0000313" key="6">
    <source>
        <dbReference type="EMBL" id="CAK9234838.1"/>
    </source>
</evidence>
<evidence type="ECO:0000256" key="5">
    <source>
        <dbReference type="SAM" id="MobiDB-lite"/>
    </source>
</evidence>
<dbReference type="PANTHER" id="PTHR14614:SF164">
    <property type="entry name" value="HISTONE-ARGININE METHYLTRANSFERASE METTL23"/>
    <property type="match status" value="1"/>
</dbReference>
<evidence type="ECO:0000256" key="4">
    <source>
        <dbReference type="ARBA" id="ARBA00043988"/>
    </source>
</evidence>
<name>A0ABP0V0T4_9BRYO</name>
<reference evidence="6" key="1">
    <citation type="submission" date="2024-02" db="EMBL/GenBank/DDBJ databases">
        <authorList>
            <consortium name="ELIXIR-Norway"/>
            <consortium name="Elixir Norway"/>
        </authorList>
    </citation>
    <scope>NUCLEOTIDE SEQUENCE</scope>
</reference>
<sequence>MTTVSEHQFRRSSSSSSHGSDRLSVSICEVMQKDYGLYVWPCSIVLAEYVWQNWEQFHGAFVLELGAGTALPGIVAAKVGALVILTDSDDQPQVLENMKRTCNLNQVECVIQGLTWGQWEATSFTLRRPSQIILGADVLYESRDFDDLFATVKFLLQDMEDSVFITTYQRRSGHRSMEYLMAKWGLQCTRLIDALEILPTSKRSLVNGASIELVEIKLRKMMS</sequence>
<keyword evidence="3" id="KW-0949">S-adenosyl-L-methionine</keyword>
<dbReference type="EMBL" id="OZ019900">
    <property type="protein sequence ID" value="CAK9234838.1"/>
    <property type="molecule type" value="Genomic_DNA"/>
</dbReference>
<feature type="compositionally biased region" description="Low complexity" evidence="5">
    <location>
        <begin position="11"/>
        <end position="21"/>
    </location>
</feature>
<dbReference type="Proteomes" id="UP001497512">
    <property type="component" value="Chromosome 8"/>
</dbReference>
<gene>
    <name evidence="6" type="ORF">CSSPTR1EN2_LOCUS22417</name>
</gene>
<evidence type="ECO:0000256" key="3">
    <source>
        <dbReference type="ARBA" id="ARBA00022691"/>
    </source>
</evidence>
<keyword evidence="2" id="KW-0808">Transferase</keyword>